<dbReference type="NCBIfam" id="TIGR00773">
    <property type="entry name" value="NhaA"/>
    <property type="match status" value="1"/>
</dbReference>
<keyword evidence="5 6" id="KW-0472">Membrane</keyword>
<comment type="subcellular location">
    <subcellularLocation>
        <location evidence="1">Cell inner membrane</location>
        <topology evidence="1">Multi-pass membrane protein</topology>
    </subcellularLocation>
    <subcellularLocation>
        <location evidence="6">Cell membrane</location>
        <topology evidence="6">Multi-pass membrane protein</topology>
    </subcellularLocation>
</comment>
<evidence type="ECO:0000313" key="7">
    <source>
        <dbReference type="EMBL" id="TBX65590.1"/>
    </source>
</evidence>
<comment type="similarity">
    <text evidence="6">Belongs to the NhaA Na(+)/H(+) (TC 2.A.33) antiporter family.</text>
</comment>
<keyword evidence="6" id="KW-0739">Sodium transport</keyword>
<feature type="transmembrane region" description="Helical" evidence="6">
    <location>
        <begin position="323"/>
        <end position="342"/>
    </location>
</feature>
<proteinExistence type="inferred from homology"/>
<dbReference type="Pfam" id="PF06965">
    <property type="entry name" value="Na_H_antiport_1"/>
    <property type="match status" value="1"/>
</dbReference>
<feature type="transmembrane region" description="Helical" evidence="6">
    <location>
        <begin position="173"/>
        <end position="190"/>
    </location>
</feature>
<dbReference type="InterPro" id="IPR023171">
    <property type="entry name" value="Na/H_antiporter_dom_sf"/>
</dbReference>
<dbReference type="GO" id="GO:0006885">
    <property type="term" value="P:regulation of pH"/>
    <property type="evidence" value="ECO:0007669"/>
    <property type="project" value="UniProtKB-UniRule"/>
</dbReference>
<evidence type="ECO:0000256" key="6">
    <source>
        <dbReference type="HAMAP-Rule" id="MF_01844"/>
    </source>
</evidence>
<evidence type="ECO:0000256" key="5">
    <source>
        <dbReference type="ARBA" id="ARBA00023136"/>
    </source>
</evidence>
<gene>
    <name evidence="6 7" type="primary">nhaA</name>
    <name evidence="7" type="ORF">EZL74_11995</name>
</gene>
<keyword evidence="8" id="KW-1185">Reference proteome</keyword>
<name>A0A4Q9YQ60_9FLAO</name>
<dbReference type="GO" id="GO:0015385">
    <property type="term" value="F:sodium:proton antiporter activity"/>
    <property type="evidence" value="ECO:0007669"/>
    <property type="project" value="UniProtKB-UniRule"/>
</dbReference>
<accession>A0A4Q9YQ60</accession>
<feature type="transmembrane region" description="Helical" evidence="6">
    <location>
        <begin position="252"/>
        <end position="269"/>
    </location>
</feature>
<keyword evidence="6" id="KW-0050">Antiport</keyword>
<feature type="transmembrane region" description="Helical" evidence="6">
    <location>
        <begin position="85"/>
        <end position="109"/>
    </location>
</feature>
<dbReference type="NCBIfam" id="NF007111">
    <property type="entry name" value="PRK09560.1"/>
    <property type="match status" value="1"/>
</dbReference>
<organism evidence="7 8">
    <name type="scientific">Flavobacterium silvisoli</name>
    <dbReference type="NCBI Taxonomy" id="2529433"/>
    <lineage>
        <taxon>Bacteria</taxon>
        <taxon>Pseudomonadati</taxon>
        <taxon>Bacteroidota</taxon>
        <taxon>Flavobacteriia</taxon>
        <taxon>Flavobacteriales</taxon>
        <taxon>Flavobacteriaceae</taxon>
        <taxon>Flavobacterium</taxon>
    </lineage>
</organism>
<keyword evidence="6" id="KW-0915">Sodium</keyword>
<sequence>MIITKLFKDFFDSEKAGGFILIACTLLSLFLANSSWSENYLHLWHTQLGNHPIEYWINDGLMTIFFLLIGLELEREVYIGELSNLKNALLPITAALGGMVVPAGLYLLLNLGTSTQSGAGIPMATDIAFALGILSLLGSRVPTSLKVFLTALAVIDDLGAILVIAVFYTKTIVWSNLLLALGIFVFLLVLNRLKIRNLIPYLISGVVMWYFMLNSGVHATITGVLLAFAIPFGNGDEKSTSYLLQHFLHKPVAFFILPLFALANTAIAMNSDWHTALNHPYTLGIALGLILGKPIGIGLFSFISVRLKIGQLPEDLNWKTILGAGFLGGIGFTMSIFITLLAFTDGEHIDNAKIMILVSSLIAGIIGLLYLKQNLKTPVRNY</sequence>
<keyword evidence="3 6" id="KW-0812">Transmembrane</keyword>
<keyword evidence="6" id="KW-0813">Transport</keyword>
<feature type="transmembrane region" description="Helical" evidence="6">
    <location>
        <begin position="16"/>
        <end position="35"/>
    </location>
</feature>
<dbReference type="PANTHER" id="PTHR30341:SF0">
    <property type="entry name" value="NA(+)_H(+) ANTIPORTER NHAA"/>
    <property type="match status" value="1"/>
</dbReference>
<comment type="catalytic activity">
    <reaction evidence="6">
        <text>Na(+)(in) + 2 H(+)(out) = Na(+)(out) + 2 H(+)(in)</text>
        <dbReference type="Rhea" id="RHEA:29251"/>
        <dbReference type="ChEBI" id="CHEBI:15378"/>
        <dbReference type="ChEBI" id="CHEBI:29101"/>
    </reaction>
</comment>
<keyword evidence="4 6" id="KW-1133">Transmembrane helix</keyword>
<feature type="transmembrane region" description="Helical" evidence="6">
    <location>
        <begin position="202"/>
        <end position="232"/>
    </location>
</feature>
<evidence type="ECO:0000256" key="1">
    <source>
        <dbReference type="ARBA" id="ARBA00004429"/>
    </source>
</evidence>
<keyword evidence="6" id="KW-0406">Ion transport</keyword>
<feature type="transmembrane region" description="Helical" evidence="6">
    <location>
        <begin position="55"/>
        <end position="73"/>
    </location>
</feature>
<evidence type="ECO:0000313" key="8">
    <source>
        <dbReference type="Proteomes" id="UP000293300"/>
    </source>
</evidence>
<dbReference type="InterPro" id="IPR004670">
    <property type="entry name" value="NhaA"/>
</dbReference>
<comment type="function">
    <text evidence="6">Na(+)/H(+) antiporter that extrudes sodium in exchange for external protons.</text>
</comment>
<dbReference type="OrthoDB" id="9808135at2"/>
<dbReference type="Gene3D" id="1.20.1530.10">
    <property type="entry name" value="Na+/H+ antiporter like domain"/>
    <property type="match status" value="1"/>
</dbReference>
<dbReference type="HAMAP" id="MF_01844">
    <property type="entry name" value="NhaA"/>
    <property type="match status" value="1"/>
</dbReference>
<protein>
    <recommendedName>
        <fullName evidence="6">Na(+)/H(+) antiporter NhaA</fullName>
    </recommendedName>
    <alternativeName>
        <fullName evidence="6">Sodium/proton antiporter NhaA</fullName>
    </alternativeName>
</protein>
<dbReference type="AlphaFoldDB" id="A0A4Q9YQ60"/>
<dbReference type="GO" id="GO:0005886">
    <property type="term" value="C:plasma membrane"/>
    <property type="evidence" value="ECO:0007669"/>
    <property type="project" value="UniProtKB-SubCell"/>
</dbReference>
<keyword evidence="2 6" id="KW-1003">Cell membrane</keyword>
<feature type="transmembrane region" description="Helical" evidence="6">
    <location>
        <begin position="281"/>
        <end position="303"/>
    </location>
</feature>
<dbReference type="Proteomes" id="UP000293300">
    <property type="component" value="Unassembled WGS sequence"/>
</dbReference>
<dbReference type="PANTHER" id="PTHR30341">
    <property type="entry name" value="SODIUM ION/PROTON ANTIPORTER NHAA-RELATED"/>
    <property type="match status" value="1"/>
</dbReference>
<reference evidence="7 8" key="1">
    <citation type="submission" date="2019-02" db="EMBL/GenBank/DDBJ databases">
        <title>Flavobacterium sp. RD-2-33 isolated from forest soil.</title>
        <authorList>
            <person name="Chaudhary D.K."/>
        </authorList>
    </citation>
    <scope>NUCLEOTIDE SEQUENCE [LARGE SCALE GENOMIC DNA]</scope>
    <source>
        <strain evidence="7 8">RD-2-33</strain>
    </source>
</reference>
<evidence type="ECO:0000256" key="3">
    <source>
        <dbReference type="ARBA" id="ARBA00022692"/>
    </source>
</evidence>
<dbReference type="EMBL" id="SJPE01000018">
    <property type="protein sequence ID" value="TBX65590.1"/>
    <property type="molecule type" value="Genomic_DNA"/>
</dbReference>
<evidence type="ECO:0000256" key="4">
    <source>
        <dbReference type="ARBA" id="ARBA00022989"/>
    </source>
</evidence>
<dbReference type="NCBIfam" id="NF007112">
    <property type="entry name" value="PRK09561.1"/>
    <property type="match status" value="1"/>
</dbReference>
<evidence type="ECO:0000256" key="2">
    <source>
        <dbReference type="ARBA" id="ARBA00022475"/>
    </source>
</evidence>
<dbReference type="RefSeq" id="WP_131476860.1">
    <property type="nucleotide sequence ID" value="NZ_SJPE01000018.1"/>
</dbReference>
<comment type="caution">
    <text evidence="7">The sequence shown here is derived from an EMBL/GenBank/DDBJ whole genome shotgun (WGS) entry which is preliminary data.</text>
</comment>
<feature type="transmembrane region" description="Helical" evidence="6">
    <location>
        <begin position="145"/>
        <end position="167"/>
    </location>
</feature>
<feature type="transmembrane region" description="Helical" evidence="6">
    <location>
        <begin position="354"/>
        <end position="371"/>
    </location>
</feature>
<feature type="transmembrane region" description="Helical" evidence="6">
    <location>
        <begin position="121"/>
        <end position="138"/>
    </location>
</feature>